<gene>
    <name evidence="2" type="ORF">ETAA8_38790</name>
</gene>
<keyword evidence="1" id="KW-0472">Membrane</keyword>
<keyword evidence="3" id="KW-1185">Reference proteome</keyword>
<dbReference type="RefSeq" id="WP_145091623.1">
    <property type="nucleotide sequence ID" value="NZ_CP036274.1"/>
</dbReference>
<keyword evidence="1" id="KW-1133">Transmembrane helix</keyword>
<feature type="transmembrane region" description="Helical" evidence="1">
    <location>
        <begin position="65"/>
        <end position="87"/>
    </location>
</feature>
<sequence>MALQFGTKLMGKVDEVPRIGHVSTQFFHVNYVPLIPTGSYFILEEHGDEFRGVQLPMSFKSILVAWLRAGLFVGFVAGVIGCIISLAEKRTDGAVGLGVLAAAAMAGFWGTYYIPLVSRASYQRAMEIAERIGLSDETVLMLEVAYGRKTAEEADLELEKIEERRAAATITEVE</sequence>
<evidence type="ECO:0000313" key="3">
    <source>
        <dbReference type="Proteomes" id="UP000315017"/>
    </source>
</evidence>
<keyword evidence="1" id="KW-0812">Transmembrane</keyword>
<dbReference type="KEGG" id="aagg:ETAA8_38790"/>
<evidence type="ECO:0000256" key="1">
    <source>
        <dbReference type="SAM" id="Phobius"/>
    </source>
</evidence>
<dbReference type="OrthoDB" id="292739at2"/>
<dbReference type="Proteomes" id="UP000315017">
    <property type="component" value="Chromosome"/>
</dbReference>
<evidence type="ECO:0000313" key="2">
    <source>
        <dbReference type="EMBL" id="QDU28774.1"/>
    </source>
</evidence>
<dbReference type="AlphaFoldDB" id="A0A517YEV7"/>
<accession>A0A517YEV7</accession>
<reference evidence="2 3" key="1">
    <citation type="submission" date="2019-02" db="EMBL/GenBank/DDBJ databases">
        <title>Deep-cultivation of Planctomycetes and their phenomic and genomic characterization uncovers novel biology.</title>
        <authorList>
            <person name="Wiegand S."/>
            <person name="Jogler M."/>
            <person name="Boedeker C."/>
            <person name="Pinto D."/>
            <person name="Vollmers J."/>
            <person name="Rivas-Marin E."/>
            <person name="Kohn T."/>
            <person name="Peeters S.H."/>
            <person name="Heuer A."/>
            <person name="Rast P."/>
            <person name="Oberbeckmann S."/>
            <person name="Bunk B."/>
            <person name="Jeske O."/>
            <person name="Meyerdierks A."/>
            <person name="Storesund J.E."/>
            <person name="Kallscheuer N."/>
            <person name="Luecker S."/>
            <person name="Lage O.M."/>
            <person name="Pohl T."/>
            <person name="Merkel B.J."/>
            <person name="Hornburger P."/>
            <person name="Mueller R.-W."/>
            <person name="Bruemmer F."/>
            <person name="Labrenz M."/>
            <person name="Spormann A.M."/>
            <person name="Op den Camp H."/>
            <person name="Overmann J."/>
            <person name="Amann R."/>
            <person name="Jetten M.S.M."/>
            <person name="Mascher T."/>
            <person name="Medema M.H."/>
            <person name="Devos D.P."/>
            <person name="Kaster A.-K."/>
            <person name="Ovreas L."/>
            <person name="Rohde M."/>
            <person name="Galperin M.Y."/>
            <person name="Jogler C."/>
        </authorList>
    </citation>
    <scope>NUCLEOTIDE SEQUENCE [LARGE SCALE GENOMIC DNA]</scope>
    <source>
        <strain evidence="2 3">ETA_A8</strain>
    </source>
</reference>
<feature type="transmembrane region" description="Helical" evidence="1">
    <location>
        <begin position="93"/>
        <end position="114"/>
    </location>
</feature>
<proteinExistence type="predicted"/>
<dbReference type="EMBL" id="CP036274">
    <property type="protein sequence ID" value="QDU28774.1"/>
    <property type="molecule type" value="Genomic_DNA"/>
</dbReference>
<name>A0A517YEV7_9BACT</name>
<organism evidence="2 3">
    <name type="scientific">Anatilimnocola aggregata</name>
    <dbReference type="NCBI Taxonomy" id="2528021"/>
    <lineage>
        <taxon>Bacteria</taxon>
        <taxon>Pseudomonadati</taxon>
        <taxon>Planctomycetota</taxon>
        <taxon>Planctomycetia</taxon>
        <taxon>Pirellulales</taxon>
        <taxon>Pirellulaceae</taxon>
        <taxon>Anatilimnocola</taxon>
    </lineage>
</organism>
<protein>
    <submittedName>
        <fullName evidence="2">Uncharacterized protein</fullName>
    </submittedName>
</protein>